<dbReference type="InterPro" id="IPR034154">
    <property type="entry name" value="TOPRIM_DnaG/twinkle"/>
</dbReference>
<dbReference type="GO" id="GO:0016817">
    <property type="term" value="F:hydrolase activity, acting on acid anhydrides"/>
    <property type="evidence" value="ECO:0007669"/>
    <property type="project" value="InterPro"/>
</dbReference>
<evidence type="ECO:0000259" key="2">
    <source>
        <dbReference type="Pfam" id="PF05272"/>
    </source>
</evidence>
<feature type="domain" description="Virulence-associated protein E-like" evidence="2">
    <location>
        <begin position="477"/>
        <end position="700"/>
    </location>
</feature>
<gene>
    <name evidence="4" type="ORF">DI569_10310</name>
</gene>
<proteinExistence type="predicted"/>
<organism evidence="4 5">
    <name type="scientific">Sphingopyxis macrogoltabida</name>
    <name type="common">Sphingomonas macrogoltabidus</name>
    <dbReference type="NCBI Taxonomy" id="33050"/>
    <lineage>
        <taxon>Bacteria</taxon>
        <taxon>Pseudomonadati</taxon>
        <taxon>Pseudomonadota</taxon>
        <taxon>Alphaproteobacteria</taxon>
        <taxon>Sphingomonadales</taxon>
        <taxon>Sphingomonadaceae</taxon>
        <taxon>Sphingopyxis</taxon>
    </lineage>
</organism>
<dbReference type="PANTHER" id="PTHR34985:SF1">
    <property type="entry name" value="SLR0554 PROTEIN"/>
    <property type="match status" value="1"/>
</dbReference>
<dbReference type="InterPro" id="IPR014819">
    <property type="entry name" value="PriCT_2"/>
</dbReference>
<evidence type="ECO:0000313" key="4">
    <source>
        <dbReference type="EMBL" id="PZQ21930.1"/>
    </source>
</evidence>
<accession>A0A2W5N6X1</accession>
<dbReference type="InterPro" id="IPR007936">
    <property type="entry name" value="VapE-like_dom"/>
</dbReference>
<feature type="region of interest" description="Disordered" evidence="1">
    <location>
        <begin position="105"/>
        <end position="129"/>
    </location>
</feature>
<dbReference type="CDD" id="cd01029">
    <property type="entry name" value="TOPRIM_primases"/>
    <property type="match status" value="1"/>
</dbReference>
<evidence type="ECO:0000313" key="5">
    <source>
        <dbReference type="Proteomes" id="UP000248597"/>
    </source>
</evidence>
<sequence length="794" mass="87691">MASSPQRYDDLPIEVIEDALFSIPADLSREKWWRIGAALKSELGEQGKGLFHDWSRGASNYNERDCEDTWKSTSAGGGIGIATLIYEAQQNGFTFGEGRARLDAEQVEQRRRDREAAQKQAEAEKRRNQADAAKRANMLWDASARAGDDHPYLVAKGVRAHGLAVGEWPIIGDDGEVSRTITGALLIPIADAKNGRIVSMQAIMDDRRHGFWKSYLKHGRKRGGFHMIGTTPAAGQPLAFAEGYATGAKIHELTGWAVVIVFDAPNMPVVAAVMREQFPRAAFLICADNDRWSKVGDIENPGLHYAGQAADATRGFVLAPRFESDEGKPTDWADLAEREGEAVARAQLLANPVTSAPPTDVAGVEAKPPAVNDNIDYFTPLPDVGGKGKPLATIENYAEILDRLNVTVRYNVIKKALETNIPGEQFLIDNADNNAIARLESECCKFGMSTDKVGAYHAYLGDKHPRNPVADWIAGKPWDGTPRLQSLLDTVTAANDRKLPDGRSLRDVLMTRWLVSAVAAAFEPMGVSARGILVFQGEQYLGKTMWIKQLVPADELPDVVQDGVLLNPADKDSVRHAVSYWIVELGELDATFRKADLAALKAFIPKQMDKLRLPYARTESQFARKTIFFGSVNPRSFLHDPTGNSRYWTIECAAIDLEAQRALDMQQVWAEVRALYDAGEPYRLTAEEMAGLNDHNEEYQAVDPIEERVQVKLGWGEPLAMWRWKTATEILLEIGVDKPTSADATKVGTIVRRLNGERARKSNGKRQMLVPAKVNGVGRNDFGGDDFDPFDKPF</sequence>
<dbReference type="Pfam" id="PF05272">
    <property type="entry name" value="VapE-like_dom"/>
    <property type="match status" value="1"/>
</dbReference>
<dbReference type="PANTHER" id="PTHR34985">
    <property type="entry name" value="SLR0554 PROTEIN"/>
    <property type="match status" value="1"/>
</dbReference>
<evidence type="ECO:0000259" key="3">
    <source>
        <dbReference type="Pfam" id="PF08707"/>
    </source>
</evidence>
<name>A0A2W5N6X1_SPHMC</name>
<dbReference type="AlphaFoldDB" id="A0A2W5N6X1"/>
<protein>
    <submittedName>
        <fullName evidence="4">Integrase</fullName>
    </submittedName>
</protein>
<dbReference type="Pfam" id="PF08707">
    <property type="entry name" value="PriCT_2"/>
    <property type="match status" value="1"/>
</dbReference>
<feature type="domain" description="Primase C-terminal 2" evidence="3">
    <location>
        <begin position="16"/>
        <end position="88"/>
    </location>
</feature>
<dbReference type="Proteomes" id="UP000248597">
    <property type="component" value="Unassembled WGS sequence"/>
</dbReference>
<evidence type="ECO:0000256" key="1">
    <source>
        <dbReference type="SAM" id="MobiDB-lite"/>
    </source>
</evidence>
<reference evidence="4 5" key="1">
    <citation type="submission" date="2017-08" db="EMBL/GenBank/DDBJ databases">
        <title>Infants hospitalized years apart are colonized by the same room-sourced microbial strains.</title>
        <authorList>
            <person name="Brooks B."/>
            <person name="Olm M.R."/>
            <person name="Firek B.A."/>
            <person name="Baker R."/>
            <person name="Thomas B.C."/>
            <person name="Morowitz M.J."/>
            <person name="Banfield J.F."/>
        </authorList>
    </citation>
    <scope>NUCLEOTIDE SEQUENCE [LARGE SCALE GENOMIC DNA]</scope>
    <source>
        <strain evidence="4">S2_005_003_R2_47</strain>
    </source>
</reference>
<comment type="caution">
    <text evidence="4">The sequence shown here is derived from an EMBL/GenBank/DDBJ whole genome shotgun (WGS) entry which is preliminary data.</text>
</comment>
<dbReference type="EMBL" id="QFPJ01000021">
    <property type="protein sequence ID" value="PZQ21930.1"/>
    <property type="molecule type" value="Genomic_DNA"/>
</dbReference>